<dbReference type="PANTHER" id="PTHR11177:SF317">
    <property type="entry name" value="CHITINASE 12-RELATED"/>
    <property type="match status" value="1"/>
</dbReference>
<protein>
    <recommendedName>
        <fullName evidence="2">chitinase</fullName>
        <ecNumber evidence="2">3.2.1.14</ecNumber>
    </recommendedName>
</protein>
<dbReference type="InterPro" id="IPR002105">
    <property type="entry name" value="Dockerin_1_rpt"/>
</dbReference>
<keyword evidence="15" id="KW-1185">Reference proteome</keyword>
<keyword evidence="5" id="KW-0136">Cellulose degradation</keyword>
<dbReference type="InterPro" id="IPR001223">
    <property type="entry name" value="Glyco_hydro18_cat"/>
</dbReference>
<dbReference type="GO" id="GO:0030245">
    <property type="term" value="P:cellulose catabolic process"/>
    <property type="evidence" value="ECO:0007669"/>
    <property type="project" value="UniProtKB-KW"/>
</dbReference>
<dbReference type="PROSITE" id="PS00018">
    <property type="entry name" value="EF_HAND_1"/>
    <property type="match status" value="1"/>
</dbReference>
<gene>
    <name evidence="14" type="ORF">JCM21531_2793</name>
</gene>
<comment type="similarity">
    <text evidence="11">Belongs to the glycosyl hydrolase 18 family.</text>
</comment>
<dbReference type="InterPro" id="IPR011583">
    <property type="entry name" value="Chitinase_II/V-like_cat"/>
</dbReference>
<dbReference type="InterPro" id="IPR017853">
    <property type="entry name" value="GH"/>
</dbReference>
<reference evidence="14" key="1">
    <citation type="journal article" date="2014" name="Genome Announc.">
        <title>Draft Genome Sequence of Clostridium straminisolvens Strain JCM 21531T, Isolated from a Cellulose-Degrading Bacterial Community.</title>
        <authorList>
            <person name="Yuki M."/>
            <person name="Oshima K."/>
            <person name="Suda W."/>
            <person name="Sakamoto M."/>
            <person name="Kitamura K."/>
            <person name="Iida T."/>
            <person name="Hattori M."/>
            <person name="Ohkuma M."/>
        </authorList>
    </citation>
    <scope>NUCLEOTIDE SEQUENCE [LARGE SCALE GENOMIC DNA]</scope>
    <source>
        <strain evidence="14">JCM 21531</strain>
    </source>
</reference>
<evidence type="ECO:0000256" key="8">
    <source>
        <dbReference type="ARBA" id="ARBA00023295"/>
    </source>
</evidence>
<evidence type="ECO:0000256" key="9">
    <source>
        <dbReference type="ARBA" id="ARBA00023326"/>
    </source>
</evidence>
<dbReference type="PANTHER" id="PTHR11177">
    <property type="entry name" value="CHITINASE"/>
    <property type="match status" value="1"/>
</dbReference>
<evidence type="ECO:0000256" key="5">
    <source>
        <dbReference type="ARBA" id="ARBA00023001"/>
    </source>
</evidence>
<dbReference type="SMART" id="SM00636">
    <property type="entry name" value="Glyco_18"/>
    <property type="match status" value="1"/>
</dbReference>
<dbReference type="EMBL" id="BAVR01000034">
    <property type="protein sequence ID" value="GAE89283.1"/>
    <property type="molecule type" value="Genomic_DNA"/>
</dbReference>
<dbReference type="CDD" id="cd06548">
    <property type="entry name" value="GH18_chitinase"/>
    <property type="match status" value="1"/>
</dbReference>
<sequence length="512" mass="58581">MSRAFAYRPFKNLILQDDFVAFCILRRFFMRKTLALLTLSIIALFSLYPGVSYAEDVSLPSKRIVGYFAEWNIYIENNYYEVSDIPWDKITHINYAFAKIENGRIAIIDKWAAIQKPFGDDTWDTPLKGHFGQLIKFKKQYPHVKTLISVGGWTESKYFSDVALTEESRNIFADSCVEFIRTYQFDGVDIDWEYPVSGGMPENIRRPEDKQNFTLLLKCLREKLDAAGAEDGKHYLLTIAAPAGSYNIKNTDPESYHQYLDFINIMTYDYSGSWENVANHLAPLYMNPNDPSYSERKEKFNADWTIKEYLRLGVPADKINMGVPYYAAGWQEINGGINGLFGTSSKPLSSTQFHIINSLIESPDSGFIRYWDEYAMAPYLWNPATATFYTYDDEISLKTKCDYVIDNNLGGIMIWELSGDYPAEGGNTLTSVIYKSFVETQNEMYGDLNGDGKVNSTDLAILRRYMLKEISDFPSPQGKKLADLNGDMNINSTDYSILKRYILKAIDTIPIK</sequence>
<evidence type="ECO:0000313" key="15">
    <source>
        <dbReference type="Proteomes" id="UP000019109"/>
    </source>
</evidence>
<evidence type="ECO:0000256" key="10">
    <source>
        <dbReference type="RuleBase" id="RU000489"/>
    </source>
</evidence>
<evidence type="ECO:0000256" key="3">
    <source>
        <dbReference type="ARBA" id="ARBA00022729"/>
    </source>
</evidence>
<dbReference type="PROSITE" id="PS51766">
    <property type="entry name" value="DOCKERIN"/>
    <property type="match status" value="1"/>
</dbReference>
<keyword evidence="4 10" id="KW-0378">Hydrolase</keyword>
<keyword evidence="8 10" id="KW-0326">Glycosidase</keyword>
<dbReference type="InterPro" id="IPR036439">
    <property type="entry name" value="Dockerin_dom_sf"/>
</dbReference>
<dbReference type="FunFam" id="1.10.1330.10:FF:000001">
    <property type="entry name" value="Endoglucanase D"/>
    <property type="match status" value="1"/>
</dbReference>
<dbReference type="Pfam" id="PF00404">
    <property type="entry name" value="Dockerin_1"/>
    <property type="match status" value="1"/>
</dbReference>
<dbReference type="PROSITE" id="PS00448">
    <property type="entry name" value="CLOS_CELLULOSOME_RPT"/>
    <property type="match status" value="2"/>
</dbReference>
<evidence type="ECO:0000313" key="14">
    <source>
        <dbReference type="EMBL" id="GAE89283.1"/>
    </source>
</evidence>
<evidence type="ECO:0000256" key="2">
    <source>
        <dbReference type="ARBA" id="ARBA00012729"/>
    </source>
</evidence>
<dbReference type="GO" id="GO:0008843">
    <property type="term" value="F:endochitinase activity"/>
    <property type="evidence" value="ECO:0007669"/>
    <property type="project" value="UniProtKB-EC"/>
</dbReference>
<evidence type="ECO:0000259" key="12">
    <source>
        <dbReference type="PROSITE" id="PS51766"/>
    </source>
</evidence>
<evidence type="ECO:0000259" key="13">
    <source>
        <dbReference type="PROSITE" id="PS51910"/>
    </source>
</evidence>
<accession>W4V8Y2</accession>
<dbReference type="PROSITE" id="PS01095">
    <property type="entry name" value="GH18_1"/>
    <property type="match status" value="1"/>
</dbReference>
<keyword evidence="9" id="KW-0624">Polysaccharide degradation</keyword>
<keyword evidence="3" id="KW-0732">Signal</keyword>
<dbReference type="InterPro" id="IPR029070">
    <property type="entry name" value="Chitinase_insertion_sf"/>
</dbReference>
<dbReference type="AlphaFoldDB" id="W4V8Y2"/>
<dbReference type="SUPFAM" id="SSF63446">
    <property type="entry name" value="Type I dockerin domain"/>
    <property type="match status" value="1"/>
</dbReference>
<dbReference type="Gene3D" id="3.10.50.10">
    <property type="match status" value="1"/>
</dbReference>
<dbReference type="STRING" id="1294263.JCM21531_2793"/>
<dbReference type="Gene3D" id="1.10.1330.10">
    <property type="entry name" value="Dockerin domain"/>
    <property type="match status" value="1"/>
</dbReference>
<keyword evidence="7" id="KW-0119">Carbohydrate metabolism</keyword>
<evidence type="ECO:0000256" key="4">
    <source>
        <dbReference type="ARBA" id="ARBA00022801"/>
    </source>
</evidence>
<dbReference type="SUPFAM" id="SSF51445">
    <property type="entry name" value="(Trans)glycosidases"/>
    <property type="match status" value="1"/>
</dbReference>
<feature type="domain" description="GH18" evidence="13">
    <location>
        <begin position="62"/>
        <end position="440"/>
    </location>
</feature>
<dbReference type="InterPro" id="IPR050314">
    <property type="entry name" value="Glycosyl_Hydrlase_18"/>
</dbReference>
<dbReference type="GO" id="GO:0008061">
    <property type="term" value="F:chitin binding"/>
    <property type="evidence" value="ECO:0007669"/>
    <property type="project" value="InterPro"/>
</dbReference>
<dbReference type="Pfam" id="PF00704">
    <property type="entry name" value="Glyco_hydro_18"/>
    <property type="match status" value="1"/>
</dbReference>
<dbReference type="InterPro" id="IPR001579">
    <property type="entry name" value="Glyco_hydro_18_chit_AS"/>
</dbReference>
<evidence type="ECO:0000256" key="6">
    <source>
        <dbReference type="ARBA" id="ARBA00023024"/>
    </source>
</evidence>
<evidence type="ECO:0000256" key="1">
    <source>
        <dbReference type="ARBA" id="ARBA00000822"/>
    </source>
</evidence>
<name>W4V8Y2_9FIRM</name>
<dbReference type="GO" id="GO:0006032">
    <property type="term" value="P:chitin catabolic process"/>
    <property type="evidence" value="ECO:0007669"/>
    <property type="project" value="UniProtKB-KW"/>
</dbReference>
<dbReference type="EC" id="3.2.1.14" evidence="2"/>
<dbReference type="InterPro" id="IPR016134">
    <property type="entry name" value="Dockerin_dom"/>
</dbReference>
<comment type="catalytic activity">
    <reaction evidence="1">
        <text>Random endo-hydrolysis of N-acetyl-beta-D-glucosaminide (1-&gt;4)-beta-linkages in chitin and chitodextrins.</text>
        <dbReference type="EC" id="3.2.1.14"/>
    </reaction>
</comment>
<dbReference type="PROSITE" id="PS51910">
    <property type="entry name" value="GH18_2"/>
    <property type="match status" value="1"/>
</dbReference>
<dbReference type="InterPro" id="IPR018247">
    <property type="entry name" value="EF_Hand_1_Ca_BS"/>
</dbReference>
<organism evidence="14 15">
    <name type="scientific">Acetivibrio straminisolvens JCM 21531</name>
    <dbReference type="NCBI Taxonomy" id="1294263"/>
    <lineage>
        <taxon>Bacteria</taxon>
        <taxon>Bacillati</taxon>
        <taxon>Bacillota</taxon>
        <taxon>Clostridia</taxon>
        <taxon>Eubacteriales</taxon>
        <taxon>Oscillospiraceae</taxon>
        <taxon>Acetivibrio</taxon>
    </lineage>
</organism>
<feature type="domain" description="Dockerin" evidence="12">
    <location>
        <begin position="441"/>
        <end position="511"/>
    </location>
</feature>
<evidence type="ECO:0000256" key="11">
    <source>
        <dbReference type="RuleBase" id="RU004453"/>
    </source>
</evidence>
<evidence type="ECO:0000256" key="7">
    <source>
        <dbReference type="ARBA" id="ARBA00023277"/>
    </source>
</evidence>
<comment type="caution">
    <text evidence="14">The sequence shown here is derived from an EMBL/GenBank/DDBJ whole genome shotgun (WGS) entry which is preliminary data.</text>
</comment>
<dbReference type="CDD" id="cd14256">
    <property type="entry name" value="Dockerin_I"/>
    <property type="match status" value="1"/>
</dbReference>
<dbReference type="SUPFAM" id="SSF54556">
    <property type="entry name" value="Chitinase insertion domain"/>
    <property type="match status" value="1"/>
</dbReference>
<proteinExistence type="inferred from homology"/>
<dbReference type="Gene3D" id="3.20.20.80">
    <property type="entry name" value="Glycosidases"/>
    <property type="match status" value="1"/>
</dbReference>
<keyword evidence="6" id="KW-0146">Chitin degradation</keyword>
<dbReference type="Proteomes" id="UP000019109">
    <property type="component" value="Unassembled WGS sequence"/>
</dbReference>